<dbReference type="Proteomes" id="UP000298030">
    <property type="component" value="Unassembled WGS sequence"/>
</dbReference>
<reference evidence="1 2" key="1">
    <citation type="journal article" date="2019" name="Nat. Ecol. Evol.">
        <title>Megaphylogeny resolves global patterns of mushroom evolution.</title>
        <authorList>
            <person name="Varga T."/>
            <person name="Krizsan K."/>
            <person name="Foldi C."/>
            <person name="Dima B."/>
            <person name="Sanchez-Garcia M."/>
            <person name="Sanchez-Ramirez S."/>
            <person name="Szollosi G.J."/>
            <person name="Szarkandi J.G."/>
            <person name="Papp V."/>
            <person name="Albert L."/>
            <person name="Andreopoulos W."/>
            <person name="Angelini C."/>
            <person name="Antonin V."/>
            <person name="Barry K.W."/>
            <person name="Bougher N.L."/>
            <person name="Buchanan P."/>
            <person name="Buyck B."/>
            <person name="Bense V."/>
            <person name="Catcheside P."/>
            <person name="Chovatia M."/>
            <person name="Cooper J."/>
            <person name="Damon W."/>
            <person name="Desjardin D."/>
            <person name="Finy P."/>
            <person name="Geml J."/>
            <person name="Haridas S."/>
            <person name="Hughes K."/>
            <person name="Justo A."/>
            <person name="Karasinski D."/>
            <person name="Kautmanova I."/>
            <person name="Kiss B."/>
            <person name="Kocsube S."/>
            <person name="Kotiranta H."/>
            <person name="LaButti K.M."/>
            <person name="Lechner B.E."/>
            <person name="Liimatainen K."/>
            <person name="Lipzen A."/>
            <person name="Lukacs Z."/>
            <person name="Mihaltcheva S."/>
            <person name="Morgado L.N."/>
            <person name="Niskanen T."/>
            <person name="Noordeloos M.E."/>
            <person name="Ohm R.A."/>
            <person name="Ortiz-Santana B."/>
            <person name="Ovrebo C."/>
            <person name="Racz N."/>
            <person name="Riley R."/>
            <person name="Savchenko A."/>
            <person name="Shiryaev A."/>
            <person name="Soop K."/>
            <person name="Spirin V."/>
            <person name="Szebenyi C."/>
            <person name="Tomsovsky M."/>
            <person name="Tulloss R.E."/>
            <person name="Uehling J."/>
            <person name="Grigoriev I.V."/>
            <person name="Vagvolgyi C."/>
            <person name="Papp T."/>
            <person name="Martin F.M."/>
            <person name="Miettinen O."/>
            <person name="Hibbett D.S."/>
            <person name="Nagy L.G."/>
        </authorList>
    </citation>
    <scope>NUCLEOTIDE SEQUENCE [LARGE SCALE GENOMIC DNA]</scope>
    <source>
        <strain evidence="1 2">FP101781</strain>
    </source>
</reference>
<accession>A0A4Y7SR98</accession>
<protein>
    <submittedName>
        <fullName evidence="1">Uncharacterized protein</fullName>
    </submittedName>
</protein>
<dbReference type="EMBL" id="QPFP01000069">
    <property type="protein sequence ID" value="TEB24241.1"/>
    <property type="molecule type" value="Genomic_DNA"/>
</dbReference>
<evidence type="ECO:0000313" key="1">
    <source>
        <dbReference type="EMBL" id="TEB24241.1"/>
    </source>
</evidence>
<gene>
    <name evidence="1" type="ORF">FA13DRAFT_1330673</name>
</gene>
<organism evidence="1 2">
    <name type="scientific">Coprinellus micaceus</name>
    <name type="common">Glistening ink-cap mushroom</name>
    <name type="synonym">Coprinus micaceus</name>
    <dbReference type="NCBI Taxonomy" id="71717"/>
    <lineage>
        <taxon>Eukaryota</taxon>
        <taxon>Fungi</taxon>
        <taxon>Dikarya</taxon>
        <taxon>Basidiomycota</taxon>
        <taxon>Agaricomycotina</taxon>
        <taxon>Agaricomycetes</taxon>
        <taxon>Agaricomycetidae</taxon>
        <taxon>Agaricales</taxon>
        <taxon>Agaricineae</taxon>
        <taxon>Psathyrellaceae</taxon>
        <taxon>Coprinellus</taxon>
    </lineage>
</organism>
<dbReference type="AlphaFoldDB" id="A0A4Y7SR98"/>
<comment type="caution">
    <text evidence="1">The sequence shown here is derived from an EMBL/GenBank/DDBJ whole genome shotgun (WGS) entry which is preliminary data.</text>
</comment>
<name>A0A4Y7SR98_COPMI</name>
<evidence type="ECO:0000313" key="2">
    <source>
        <dbReference type="Proteomes" id="UP000298030"/>
    </source>
</evidence>
<proteinExistence type="predicted"/>
<keyword evidence="2" id="KW-1185">Reference proteome</keyword>
<sequence>MNFMTTWTLIWMKDRTASANVHIGICSVIPLEGYYVVIRIPCRITPSPKPSLTMVVPGSCRPSFYFW</sequence>